<keyword evidence="7" id="KW-1185">Reference proteome</keyword>
<reference evidence="6" key="2">
    <citation type="journal article" date="2007" name="Science">
        <title>Draft genome sequence of the sexually transmitted pathogen Trichomonas vaginalis.</title>
        <authorList>
            <person name="Carlton J.M."/>
            <person name="Hirt R.P."/>
            <person name="Silva J.C."/>
            <person name="Delcher A.L."/>
            <person name="Schatz M."/>
            <person name="Zhao Q."/>
            <person name="Wortman J.R."/>
            <person name="Bidwell S.L."/>
            <person name="Alsmark U.C.M."/>
            <person name="Besteiro S."/>
            <person name="Sicheritz-Ponten T."/>
            <person name="Noel C.J."/>
            <person name="Dacks J.B."/>
            <person name="Foster P.G."/>
            <person name="Simillion C."/>
            <person name="Van de Peer Y."/>
            <person name="Miranda-Saavedra D."/>
            <person name="Barton G.J."/>
            <person name="Westrop G.D."/>
            <person name="Mueller S."/>
            <person name="Dessi D."/>
            <person name="Fiori P.L."/>
            <person name="Ren Q."/>
            <person name="Paulsen I."/>
            <person name="Zhang H."/>
            <person name="Bastida-Corcuera F.D."/>
            <person name="Simoes-Barbosa A."/>
            <person name="Brown M.T."/>
            <person name="Hayes R.D."/>
            <person name="Mukherjee M."/>
            <person name="Okumura C.Y."/>
            <person name="Schneider R."/>
            <person name="Smith A.J."/>
            <person name="Vanacova S."/>
            <person name="Villalvazo M."/>
            <person name="Haas B.J."/>
            <person name="Pertea M."/>
            <person name="Feldblyum T.V."/>
            <person name="Utterback T.R."/>
            <person name="Shu C.L."/>
            <person name="Osoegawa K."/>
            <person name="de Jong P.J."/>
            <person name="Hrdy I."/>
            <person name="Horvathova L."/>
            <person name="Zubacova Z."/>
            <person name="Dolezal P."/>
            <person name="Malik S.B."/>
            <person name="Logsdon J.M. Jr."/>
            <person name="Henze K."/>
            <person name="Gupta A."/>
            <person name="Wang C.C."/>
            <person name="Dunne R.L."/>
            <person name="Upcroft J.A."/>
            <person name="Upcroft P."/>
            <person name="White O."/>
            <person name="Salzberg S.L."/>
            <person name="Tang P."/>
            <person name="Chiu C.-H."/>
            <person name="Lee Y.-S."/>
            <person name="Embley T.M."/>
            <person name="Coombs G.H."/>
            <person name="Mottram J.C."/>
            <person name="Tachezy J."/>
            <person name="Fraser-Liggett C.M."/>
            <person name="Johnson P.J."/>
        </authorList>
    </citation>
    <scope>NUCLEOTIDE SEQUENCE [LARGE SCALE GENOMIC DNA]</scope>
    <source>
        <strain evidence="6">G3</strain>
    </source>
</reference>
<feature type="domain" description="DUF3447" evidence="5">
    <location>
        <begin position="331"/>
        <end position="397"/>
    </location>
</feature>
<evidence type="ECO:0000313" key="6">
    <source>
        <dbReference type="EMBL" id="EAY21207.1"/>
    </source>
</evidence>
<dbReference type="EMBL" id="DS113192">
    <property type="protein sequence ID" value="EAY21207.1"/>
    <property type="molecule type" value="Genomic_DNA"/>
</dbReference>
<dbReference type="InParanoid" id="A2DET0"/>
<evidence type="ECO:0000256" key="3">
    <source>
        <dbReference type="PROSITE-ProRule" id="PRU00023"/>
    </source>
</evidence>
<dbReference type="KEGG" id="tva:5466755"/>
<dbReference type="RefSeq" id="XP_001582193.1">
    <property type="nucleotide sequence ID" value="XM_001582143.1"/>
</dbReference>
<dbReference type="SMART" id="SM00248">
    <property type="entry name" value="ANK"/>
    <property type="match status" value="4"/>
</dbReference>
<dbReference type="PROSITE" id="PS50297">
    <property type="entry name" value="ANK_REP_REGION"/>
    <property type="match status" value="3"/>
</dbReference>
<sequence>MHYDLPEYITSYLQFQYDVQHISTENILEIAQNISNSTYVLCDPGLVMIANEITYASRIRPSNISFYTDLLLNLIENYTFSAQFKTILFTSIFKNKACSLLNHLMKNKVYKFDKIHEEAMKPGNEIFLYAFMDEFGLPRLDKTPPELEILNEQFGSIKELQNSLDRINVELQNLKRKAELEINDNKYNHTKKDPQQTLYKNLYKEMERKIEKFNDIIKFRNKFPNASHDLVEYGVIPTSTDYLIKIDDLDKYCTRFGKKIVEISPLETKIHSHLPTPCLWIEFAAFHGARKCFESFLNEFLKDIKKIGLKKETDILLNKRYQLTREHKDHLIWYAAAGENFEIFMKCTEFNEIDDECLRQSIVHHSTDIFNYIFENKPELKTSTQFCLAHHNIHAAIHMIDMDVDANFNEITKLALDLGYVEFVIYLLDTGRDIELGILISKCIEMHATDLFSYINGKFPDSIFFFDESGLAPIHLSIKYNNSDLFDYLLEIGADINQKNGFGETPLVMACKMLNSDIEMVSYLIKKGADVNIPDRFANTPLHYAVLRDHVQIAQMLIENGADVNQPNTNFQTPRGQTDMISREMKEVLNRAFAKQESVLGQKFNENVEN</sequence>
<gene>
    <name evidence="6" type="ORF">TVAG_283760</name>
</gene>
<organism evidence="6 7">
    <name type="scientific">Trichomonas vaginalis (strain ATCC PRA-98 / G3)</name>
    <dbReference type="NCBI Taxonomy" id="412133"/>
    <lineage>
        <taxon>Eukaryota</taxon>
        <taxon>Metamonada</taxon>
        <taxon>Parabasalia</taxon>
        <taxon>Trichomonadida</taxon>
        <taxon>Trichomonadidae</taxon>
        <taxon>Trichomonas</taxon>
    </lineage>
</organism>
<keyword evidence="4" id="KW-0175">Coiled coil</keyword>
<keyword evidence="1" id="KW-0677">Repeat</keyword>
<dbReference type="Pfam" id="PF12796">
    <property type="entry name" value="Ank_2"/>
    <property type="match status" value="1"/>
</dbReference>
<name>A2DET0_TRIV3</name>
<evidence type="ECO:0000256" key="4">
    <source>
        <dbReference type="SAM" id="Coils"/>
    </source>
</evidence>
<feature type="repeat" description="ANK" evidence="3">
    <location>
        <begin position="469"/>
        <end position="501"/>
    </location>
</feature>
<dbReference type="Pfam" id="PF11929">
    <property type="entry name" value="DUF3447"/>
    <property type="match status" value="1"/>
</dbReference>
<feature type="repeat" description="ANK" evidence="3">
    <location>
        <begin position="537"/>
        <end position="569"/>
    </location>
</feature>
<dbReference type="PROSITE" id="PS50088">
    <property type="entry name" value="ANK_REPEAT"/>
    <property type="match status" value="3"/>
</dbReference>
<evidence type="ECO:0000313" key="7">
    <source>
        <dbReference type="Proteomes" id="UP000001542"/>
    </source>
</evidence>
<proteinExistence type="predicted"/>
<dbReference type="InterPro" id="IPR020683">
    <property type="entry name" value="DUF3447"/>
</dbReference>
<dbReference type="InterPro" id="IPR036770">
    <property type="entry name" value="Ankyrin_rpt-contain_sf"/>
</dbReference>
<dbReference type="PANTHER" id="PTHR24171">
    <property type="entry name" value="ANKYRIN REPEAT DOMAIN-CONTAINING PROTEIN 39-RELATED"/>
    <property type="match status" value="1"/>
</dbReference>
<dbReference type="Proteomes" id="UP000001542">
    <property type="component" value="Unassembled WGS sequence"/>
</dbReference>
<feature type="coiled-coil region" evidence="4">
    <location>
        <begin position="157"/>
        <end position="184"/>
    </location>
</feature>
<dbReference type="InterPro" id="IPR002110">
    <property type="entry name" value="Ankyrin_rpt"/>
</dbReference>
<dbReference type="STRING" id="5722.A2DET0"/>
<dbReference type="eggNOG" id="KOG4177">
    <property type="taxonomic scope" value="Eukaryota"/>
</dbReference>
<dbReference type="SUPFAM" id="SSF48403">
    <property type="entry name" value="Ankyrin repeat"/>
    <property type="match status" value="1"/>
</dbReference>
<dbReference type="Gene3D" id="1.25.40.20">
    <property type="entry name" value="Ankyrin repeat-containing domain"/>
    <property type="match status" value="1"/>
</dbReference>
<feature type="repeat" description="ANK" evidence="3">
    <location>
        <begin position="502"/>
        <end position="536"/>
    </location>
</feature>
<keyword evidence="2 3" id="KW-0040">ANK repeat</keyword>
<dbReference type="AlphaFoldDB" id="A2DET0"/>
<accession>A2DET0</accession>
<evidence type="ECO:0000259" key="5">
    <source>
        <dbReference type="Pfam" id="PF11929"/>
    </source>
</evidence>
<evidence type="ECO:0000256" key="1">
    <source>
        <dbReference type="ARBA" id="ARBA00022737"/>
    </source>
</evidence>
<dbReference type="VEuPathDB" id="TrichDB:TVAGG3_0576790"/>
<reference evidence="6" key="1">
    <citation type="submission" date="2006-10" db="EMBL/GenBank/DDBJ databases">
        <authorList>
            <person name="Amadeo P."/>
            <person name="Zhao Q."/>
            <person name="Wortman J."/>
            <person name="Fraser-Liggett C."/>
            <person name="Carlton J."/>
        </authorList>
    </citation>
    <scope>NUCLEOTIDE SEQUENCE</scope>
    <source>
        <strain evidence="6">G3</strain>
    </source>
</reference>
<dbReference type="SMR" id="A2DET0"/>
<dbReference type="OrthoDB" id="684045at2759"/>
<dbReference type="VEuPathDB" id="TrichDB:TVAG_283760"/>
<protein>
    <recommendedName>
        <fullName evidence="5">DUF3447 domain-containing protein</fullName>
    </recommendedName>
</protein>
<evidence type="ECO:0000256" key="2">
    <source>
        <dbReference type="ARBA" id="ARBA00023043"/>
    </source>
</evidence>